<dbReference type="InterPro" id="IPR029460">
    <property type="entry name" value="DNAPol_HHH"/>
</dbReference>
<dbReference type="PANTHER" id="PTHR32294:SF4">
    <property type="entry name" value="ERROR-PRONE DNA POLYMERASE"/>
    <property type="match status" value="1"/>
</dbReference>
<comment type="catalytic activity">
    <reaction evidence="12 13">
        <text>DNA(n) + a 2'-deoxyribonucleoside 5'-triphosphate = DNA(n+1) + diphosphate</text>
        <dbReference type="Rhea" id="RHEA:22508"/>
        <dbReference type="Rhea" id="RHEA-COMP:17339"/>
        <dbReference type="Rhea" id="RHEA-COMP:17340"/>
        <dbReference type="ChEBI" id="CHEBI:33019"/>
        <dbReference type="ChEBI" id="CHEBI:61560"/>
        <dbReference type="ChEBI" id="CHEBI:173112"/>
        <dbReference type="EC" id="2.7.7.7"/>
    </reaction>
</comment>
<keyword evidence="5 13" id="KW-0963">Cytoplasm</keyword>
<keyword evidence="17" id="KW-1185">Reference proteome</keyword>
<evidence type="ECO:0000256" key="4">
    <source>
        <dbReference type="ARBA" id="ARBA00017273"/>
    </source>
</evidence>
<keyword evidence="11 13" id="KW-0234">DNA repair</keyword>
<dbReference type="InterPro" id="IPR040982">
    <property type="entry name" value="DNA_pol3_finger"/>
</dbReference>
<dbReference type="InterPro" id="IPR003141">
    <property type="entry name" value="Pol/His_phosphatase_N"/>
</dbReference>
<accession>A0ABV2Q2F4</accession>
<evidence type="ECO:0000256" key="14">
    <source>
        <dbReference type="SAM" id="MobiDB-lite"/>
    </source>
</evidence>
<dbReference type="InterPro" id="IPR011708">
    <property type="entry name" value="DNA_pol3_alpha_NTPase_dom"/>
</dbReference>
<keyword evidence="7 13" id="KW-0548">Nucleotidyltransferase</keyword>
<evidence type="ECO:0000256" key="5">
    <source>
        <dbReference type="ARBA" id="ARBA00022490"/>
    </source>
</evidence>
<keyword evidence="6 13" id="KW-0808">Transferase</keyword>
<dbReference type="CDD" id="cd04485">
    <property type="entry name" value="DnaE_OBF"/>
    <property type="match status" value="1"/>
</dbReference>
<dbReference type="CDD" id="cd07434">
    <property type="entry name" value="PHP_PolIIIA_DnaE2"/>
    <property type="match status" value="1"/>
</dbReference>
<gene>
    <name evidence="13" type="primary">dnaE2</name>
    <name evidence="16" type="ORF">ABIE13_000204</name>
</gene>
<dbReference type="InterPro" id="IPR023073">
    <property type="entry name" value="DnaE2"/>
</dbReference>
<dbReference type="Pfam" id="PF07733">
    <property type="entry name" value="DNA_pol3_alpha"/>
    <property type="match status" value="1"/>
</dbReference>
<name>A0ABV2Q2F4_9BURK</name>
<evidence type="ECO:0000256" key="8">
    <source>
        <dbReference type="ARBA" id="ARBA00022705"/>
    </source>
</evidence>
<dbReference type="Proteomes" id="UP001549320">
    <property type="component" value="Unassembled WGS sequence"/>
</dbReference>
<evidence type="ECO:0000256" key="12">
    <source>
        <dbReference type="ARBA" id="ARBA00049244"/>
    </source>
</evidence>
<feature type="domain" description="Polymerase/histidinol phosphatase N-terminal" evidence="15">
    <location>
        <begin position="35"/>
        <end position="127"/>
    </location>
</feature>
<keyword evidence="9 13" id="KW-0227">DNA damage</keyword>
<evidence type="ECO:0000256" key="10">
    <source>
        <dbReference type="ARBA" id="ARBA00022932"/>
    </source>
</evidence>
<evidence type="ECO:0000313" key="16">
    <source>
        <dbReference type="EMBL" id="MET4575107.1"/>
    </source>
</evidence>
<dbReference type="Pfam" id="PF17657">
    <property type="entry name" value="DNA_pol3_finger"/>
    <property type="match status" value="1"/>
</dbReference>
<sequence>MSTATILRLPERRREASRRSAASAPLAETELPGYAELHCLTHFSFQRGASSPESLVRRAWALGYEALAITDECSVAGVVRAWKELGLCETGSDAYDEELGRIRAARLALGMSQPMRLVYGSEFRFEGLGTLVALARNLNGWGNLCETITHARRATIKGQYRMGSLLQTLAALGDCELLWSPWRCAESVSHGQASSLLSEQEERSLSDSGVSLLVELNGGADDALWLSFMRQFSQATGCPLIAAGDVHMHVRSAKRLHDVMTAIHLGKPVHECGFELQPNAERHLRPRMQLAQVYPPDFLTRTLAVAERCNFLLNEVCYNYPKESVIEGLTATETLARLTQEGAAWRFPYGTPPKIQGFIDTELELIADCNYEMFFLTVHDIVREARRMGILCQGRGSAANSVVCYCLGITEADPRVSHPLLARFISRQRRHEPPDIDVDFEHERREDVIQYIYEKYGRDRAALSATVICYRRRSALRDVGKALGIDERLIDVFAKDHHWFDTDLAAHRLSALAQDVGATLTPELAALWLELTNQLRGAPRHLSQHVGGFVLTETPLHRLVPLEPAAMEKRQVIQWDKDDLEALSMMKVDVLALGMLTAVRRCLEMVSARRGKTFSCSDIQPECPKTYKMIQMADTVGTFQIESRAQMSMLPRLRPDTFYDLVVQVAIVRPGPITGGMVHPYLKARERRRQGLPIEYERSSKDPPLDLESPNDPGSQPRLGKALARTLGIPIFQEQVMELSMLAGNYSAEDADRLRRDMAAWKRKGGLGPHREKLIAGMLANGYRQEYAERIFKQIEGFGEYGFPESHAYSFALIAYQSSWLKCHEPEAFLAAMINSQPMGFYGPSQLIQDARRHDVVVLPPDVTVSDWDCTLEGFPPGSDSRPRVRLGLRLVKGLVQEAAKRVMESRKSSPFASVNDLCLRADLESKDINVLASADALCSLSGHRRQQVWQASAERRAPGLLREAPVQEAVLSLAAAVEGEEIVHDYATLGLTLRKHPLALLRERLARRGIQSAAQLSELPHGRRVTACGLVIGRQQPSTAKGTIFVTLEDETGPVNVIVWKSARIDEDQRNALLRSRLLAVEGEWQKDAGSGGLVRHLIAQHMYDLTHLLGRLAESTTSRDFH</sequence>
<evidence type="ECO:0000313" key="17">
    <source>
        <dbReference type="Proteomes" id="UP001549320"/>
    </source>
</evidence>
<dbReference type="NCBIfam" id="TIGR00594">
    <property type="entry name" value="polc"/>
    <property type="match status" value="1"/>
</dbReference>
<evidence type="ECO:0000259" key="15">
    <source>
        <dbReference type="SMART" id="SM00481"/>
    </source>
</evidence>
<evidence type="ECO:0000256" key="3">
    <source>
        <dbReference type="ARBA" id="ARBA00012417"/>
    </source>
</evidence>
<feature type="region of interest" description="Disordered" evidence="14">
    <location>
        <begin position="695"/>
        <end position="719"/>
    </location>
</feature>
<dbReference type="GO" id="GO:0003887">
    <property type="term" value="F:DNA-directed DNA polymerase activity"/>
    <property type="evidence" value="ECO:0007669"/>
    <property type="project" value="UniProtKB-EC"/>
</dbReference>
<dbReference type="SMART" id="SM00481">
    <property type="entry name" value="POLIIIAc"/>
    <property type="match status" value="1"/>
</dbReference>
<dbReference type="Gene3D" id="3.20.20.140">
    <property type="entry name" value="Metal-dependent hydrolases"/>
    <property type="match status" value="1"/>
</dbReference>
<evidence type="ECO:0000256" key="2">
    <source>
        <dbReference type="ARBA" id="ARBA00007391"/>
    </source>
</evidence>
<dbReference type="RefSeq" id="WP_354440367.1">
    <property type="nucleotide sequence ID" value="NZ_JBEPSH010000001.1"/>
</dbReference>
<evidence type="ECO:0000256" key="6">
    <source>
        <dbReference type="ARBA" id="ARBA00022679"/>
    </source>
</evidence>
<comment type="subcellular location">
    <subcellularLocation>
        <location evidence="1 13">Cytoplasm</location>
    </subcellularLocation>
</comment>
<comment type="caution">
    <text evidence="16">The sequence shown here is derived from an EMBL/GenBank/DDBJ whole genome shotgun (WGS) entry which is preliminary data.</text>
</comment>
<comment type="function">
    <text evidence="13">DNA polymerase involved in damage-induced mutagenesis and translesion synthesis (TLS). It is not the major replicative DNA polymerase.</text>
</comment>
<dbReference type="InterPro" id="IPR004805">
    <property type="entry name" value="DnaE2/DnaE/PolC"/>
</dbReference>
<dbReference type="InterPro" id="IPR016195">
    <property type="entry name" value="Pol/histidinol_Pase-like"/>
</dbReference>
<dbReference type="Pfam" id="PF14579">
    <property type="entry name" value="HHH_6"/>
    <property type="match status" value="1"/>
</dbReference>
<dbReference type="SUPFAM" id="SSF89550">
    <property type="entry name" value="PHP domain-like"/>
    <property type="match status" value="1"/>
</dbReference>
<dbReference type="Gene3D" id="1.10.150.870">
    <property type="match status" value="1"/>
</dbReference>
<dbReference type="EMBL" id="JBEPSH010000001">
    <property type="protein sequence ID" value="MET4575107.1"/>
    <property type="molecule type" value="Genomic_DNA"/>
</dbReference>
<evidence type="ECO:0000256" key="1">
    <source>
        <dbReference type="ARBA" id="ARBA00004496"/>
    </source>
</evidence>
<keyword evidence="10 13" id="KW-0239">DNA-directed DNA polymerase</keyword>
<comment type="similarity">
    <text evidence="2 13">Belongs to the DNA polymerase type-C family. DnaE2 subfamily.</text>
</comment>
<dbReference type="EC" id="2.7.7.7" evidence="3 13"/>
<dbReference type="Pfam" id="PF01336">
    <property type="entry name" value="tRNA_anti-codon"/>
    <property type="match status" value="1"/>
</dbReference>
<evidence type="ECO:0000256" key="13">
    <source>
        <dbReference type="HAMAP-Rule" id="MF_01902"/>
    </source>
</evidence>
<proteinExistence type="inferred from homology"/>
<dbReference type="InterPro" id="IPR004365">
    <property type="entry name" value="NA-bd_OB_tRNA"/>
</dbReference>
<organism evidence="16 17">
    <name type="scientific">Ottowia thiooxydans</name>
    <dbReference type="NCBI Taxonomy" id="219182"/>
    <lineage>
        <taxon>Bacteria</taxon>
        <taxon>Pseudomonadati</taxon>
        <taxon>Pseudomonadota</taxon>
        <taxon>Betaproteobacteria</taxon>
        <taxon>Burkholderiales</taxon>
        <taxon>Comamonadaceae</taxon>
        <taxon>Ottowia</taxon>
    </lineage>
</organism>
<reference evidence="16 17" key="1">
    <citation type="submission" date="2024-06" db="EMBL/GenBank/DDBJ databases">
        <title>Sorghum-associated microbial communities from plants grown in Nebraska, USA.</title>
        <authorList>
            <person name="Schachtman D."/>
        </authorList>
    </citation>
    <scope>NUCLEOTIDE SEQUENCE [LARGE SCALE GENOMIC DNA]</scope>
    <source>
        <strain evidence="16 17">2709</strain>
    </source>
</reference>
<keyword evidence="8 13" id="KW-0235">DNA replication</keyword>
<dbReference type="InterPro" id="IPR004013">
    <property type="entry name" value="PHP_dom"/>
</dbReference>
<dbReference type="PANTHER" id="PTHR32294">
    <property type="entry name" value="DNA POLYMERASE III SUBUNIT ALPHA"/>
    <property type="match status" value="1"/>
</dbReference>
<dbReference type="Pfam" id="PF02811">
    <property type="entry name" value="PHP"/>
    <property type="match status" value="1"/>
</dbReference>
<protein>
    <recommendedName>
        <fullName evidence="4 13">Error-prone DNA polymerase</fullName>
        <ecNumber evidence="3 13">2.7.7.7</ecNumber>
    </recommendedName>
</protein>
<dbReference type="HAMAP" id="MF_01902">
    <property type="entry name" value="DNApol_error_prone"/>
    <property type="match status" value="1"/>
</dbReference>
<evidence type="ECO:0000256" key="9">
    <source>
        <dbReference type="ARBA" id="ARBA00022763"/>
    </source>
</evidence>
<feature type="compositionally biased region" description="Basic and acidic residues" evidence="14">
    <location>
        <begin position="695"/>
        <end position="704"/>
    </location>
</feature>
<evidence type="ECO:0000256" key="11">
    <source>
        <dbReference type="ARBA" id="ARBA00023204"/>
    </source>
</evidence>
<dbReference type="NCBIfam" id="NF004225">
    <property type="entry name" value="PRK05672.1"/>
    <property type="match status" value="1"/>
</dbReference>
<evidence type="ECO:0000256" key="7">
    <source>
        <dbReference type="ARBA" id="ARBA00022695"/>
    </source>
</evidence>